<feature type="domain" description="CoA carboxyltransferase C-terminal" evidence="22">
    <location>
        <begin position="290"/>
        <end position="538"/>
    </location>
</feature>
<dbReference type="NCBIfam" id="TIGR00513">
    <property type="entry name" value="accA"/>
    <property type="match status" value="1"/>
</dbReference>
<dbReference type="InterPro" id="IPR011763">
    <property type="entry name" value="COA_CT_C"/>
</dbReference>
<evidence type="ECO:0000256" key="12">
    <source>
        <dbReference type="ARBA" id="ARBA00022832"/>
    </source>
</evidence>
<comment type="caution">
    <text evidence="23">The sequence shown here is derived from an EMBL/GenBank/DDBJ whole genome shotgun (WGS) entry which is preliminary data.</text>
</comment>
<comment type="cofactor">
    <cofactor evidence="20">
        <name>Zn(2+)</name>
        <dbReference type="ChEBI" id="CHEBI:29105"/>
    </cofactor>
    <text evidence="20">Binds 1 zinc ion per subunit.</text>
</comment>
<comment type="subunit">
    <text evidence="19">Acetyl-CoA carboxylase is a heterohexamer composed of biotin carboxyl carrier protein (AccB), biotin carboxylase (AccC) and two subunits each of ACCase subunit alpha (AccA) and ACCase subunit beta (AccD).</text>
</comment>
<dbReference type="HAMAP" id="MF_00823">
    <property type="entry name" value="AcetylCoA_CT_alpha"/>
    <property type="match status" value="1"/>
</dbReference>
<dbReference type="PANTHER" id="PTHR42853">
    <property type="entry name" value="ACETYL-COENZYME A CARBOXYLASE CARBOXYL TRANSFERASE SUBUNIT ALPHA"/>
    <property type="match status" value="1"/>
</dbReference>
<dbReference type="InterPro" id="IPR001095">
    <property type="entry name" value="Acetyl_CoA_COase_a_su"/>
</dbReference>
<comment type="catalytic activity">
    <reaction evidence="18 19">
        <text>N(6)-carboxybiotinyl-L-lysyl-[protein] + acetyl-CoA = N(6)-biotinyl-L-lysyl-[protein] + malonyl-CoA</text>
        <dbReference type="Rhea" id="RHEA:54728"/>
        <dbReference type="Rhea" id="RHEA-COMP:10505"/>
        <dbReference type="Rhea" id="RHEA-COMP:10506"/>
        <dbReference type="ChEBI" id="CHEBI:57288"/>
        <dbReference type="ChEBI" id="CHEBI:57384"/>
        <dbReference type="ChEBI" id="CHEBI:83144"/>
        <dbReference type="ChEBI" id="CHEBI:83145"/>
        <dbReference type="EC" id="2.1.3.15"/>
    </reaction>
</comment>
<dbReference type="AlphaFoldDB" id="A0A9W6VHW5"/>
<dbReference type="InterPro" id="IPR011762">
    <property type="entry name" value="COA_CT_N"/>
</dbReference>
<accession>A0A9W6VHW5</accession>
<keyword evidence="9 20" id="KW-0479">Metal-binding</keyword>
<keyword evidence="7 19" id="KW-0444">Lipid biosynthesis</keyword>
<comment type="subcellular location">
    <subcellularLocation>
        <location evidence="1 19">Cytoplasm</location>
    </subcellularLocation>
</comment>
<keyword evidence="6 19" id="KW-0963">Cytoplasm</keyword>
<dbReference type="PANTHER" id="PTHR42853:SF3">
    <property type="entry name" value="ACETYL-COENZYME A CARBOXYLASE CARBOXYL TRANSFERASE SUBUNIT ALPHA, CHLOROPLASTIC"/>
    <property type="match status" value="1"/>
</dbReference>
<evidence type="ECO:0000256" key="11">
    <source>
        <dbReference type="ARBA" id="ARBA00022771"/>
    </source>
</evidence>
<dbReference type="Proteomes" id="UP001165136">
    <property type="component" value="Unassembled WGS sequence"/>
</dbReference>
<dbReference type="EMBL" id="BSTI01000009">
    <property type="protein sequence ID" value="GLY67822.1"/>
    <property type="molecule type" value="Genomic_DNA"/>
</dbReference>
<evidence type="ECO:0000256" key="10">
    <source>
        <dbReference type="ARBA" id="ARBA00022741"/>
    </source>
</evidence>
<comment type="similarity">
    <text evidence="4">In the N-terminal section; belongs to the AccD/PCCB family.</text>
</comment>
<comment type="function">
    <text evidence="19">Component of the acetyl coenzyme A carboxylase (ACC) complex. First, biotin carboxylase catalyzes the carboxylation of biotin on its carrier protein (BCCP) and then the CO(2) group is transferred by the carboxyltransferase to acetyl-CoA to form malonyl-CoA.</text>
</comment>
<evidence type="ECO:0000313" key="24">
    <source>
        <dbReference type="Proteomes" id="UP001165136"/>
    </source>
</evidence>
<reference evidence="23" key="1">
    <citation type="submission" date="2023-03" db="EMBL/GenBank/DDBJ databases">
        <title>Amycolatopsis taiwanensis NBRC 103393.</title>
        <authorList>
            <person name="Ichikawa N."/>
            <person name="Sato H."/>
            <person name="Tonouchi N."/>
        </authorList>
    </citation>
    <scope>NUCLEOTIDE SEQUENCE</scope>
    <source>
        <strain evidence="23">NBRC 103393</strain>
    </source>
</reference>
<keyword evidence="16 19" id="KW-0275">Fatty acid biosynthesis</keyword>
<keyword evidence="10 19" id="KW-0547">Nucleotide-binding</keyword>
<evidence type="ECO:0000256" key="17">
    <source>
        <dbReference type="ARBA" id="ARBA00025280"/>
    </source>
</evidence>
<feature type="binding site" evidence="20">
    <location>
        <position position="23"/>
    </location>
    <ligand>
        <name>Zn(2+)</name>
        <dbReference type="ChEBI" id="CHEBI:29105"/>
    </ligand>
</feature>
<dbReference type="PROSITE" id="PS50980">
    <property type="entry name" value="COA_CT_NTER"/>
    <property type="match status" value="1"/>
</dbReference>
<evidence type="ECO:0000256" key="4">
    <source>
        <dbReference type="ARBA" id="ARBA00010284"/>
    </source>
</evidence>
<evidence type="ECO:0000256" key="3">
    <source>
        <dbReference type="ARBA" id="ARBA00006276"/>
    </source>
</evidence>
<dbReference type="Pfam" id="PF03255">
    <property type="entry name" value="ACCA"/>
    <property type="match status" value="1"/>
</dbReference>
<evidence type="ECO:0000256" key="19">
    <source>
        <dbReference type="HAMAP-Rule" id="MF_00823"/>
    </source>
</evidence>
<evidence type="ECO:0000259" key="21">
    <source>
        <dbReference type="PROSITE" id="PS50980"/>
    </source>
</evidence>
<dbReference type="InterPro" id="IPR000438">
    <property type="entry name" value="Acetyl_CoA_COase_Trfase_b_su"/>
</dbReference>
<evidence type="ECO:0000256" key="18">
    <source>
        <dbReference type="ARBA" id="ARBA00049152"/>
    </source>
</evidence>
<evidence type="ECO:0000256" key="20">
    <source>
        <dbReference type="HAMAP-Rule" id="MF_01395"/>
    </source>
</evidence>
<keyword evidence="11 20" id="KW-0863">Zinc-finger</keyword>
<dbReference type="GO" id="GO:2001295">
    <property type="term" value="P:malonyl-CoA biosynthetic process"/>
    <property type="evidence" value="ECO:0007669"/>
    <property type="project" value="UniProtKB-UniRule"/>
</dbReference>
<dbReference type="SUPFAM" id="SSF52096">
    <property type="entry name" value="ClpP/crotonase"/>
    <property type="match status" value="2"/>
</dbReference>
<dbReference type="Gene3D" id="3.90.226.10">
    <property type="entry name" value="2-enoyl-CoA Hydratase, Chain A, domain 1"/>
    <property type="match status" value="2"/>
</dbReference>
<evidence type="ECO:0000256" key="14">
    <source>
        <dbReference type="ARBA" id="ARBA00022840"/>
    </source>
</evidence>
<feature type="binding site" evidence="20">
    <location>
        <position position="42"/>
    </location>
    <ligand>
        <name>Zn(2+)</name>
        <dbReference type="ChEBI" id="CHEBI:29105"/>
    </ligand>
</feature>
<protein>
    <recommendedName>
        <fullName evidence="19 20">Multifunctional fusion protein</fullName>
    </recommendedName>
    <domain>
        <recommendedName>
            <fullName evidence="19">Acetyl-coenzyme A carboxylase carboxyl transferase subunit alpha</fullName>
            <shortName evidence="19">ACCase subunit alpha</shortName>
            <shortName evidence="19">Acetyl-CoA carboxylase carboxyltransferase subunit alpha</shortName>
            <ecNumber evidence="19">2.1.3.15</ecNumber>
        </recommendedName>
    </domain>
    <domain>
        <recommendedName>
            <fullName evidence="20">Acetyl-coenzyme A carboxylase carboxyl transferase subunit beta</fullName>
            <shortName evidence="20">ACCase subunit beta</shortName>
            <shortName evidence="20">Acetyl-CoA carboxylase carboxyltransferase subunit beta</shortName>
        </recommendedName>
    </domain>
</protein>
<feature type="binding site" evidence="20">
    <location>
        <position position="20"/>
    </location>
    <ligand>
        <name>Zn(2+)</name>
        <dbReference type="ChEBI" id="CHEBI:29105"/>
    </ligand>
</feature>
<evidence type="ECO:0000256" key="7">
    <source>
        <dbReference type="ARBA" id="ARBA00022516"/>
    </source>
</evidence>
<dbReference type="EC" id="2.1.3.15" evidence="19"/>
<dbReference type="HAMAP" id="MF_01395">
    <property type="entry name" value="AcetylCoA_CT_beta"/>
    <property type="match status" value="1"/>
</dbReference>
<dbReference type="Pfam" id="PF17848">
    <property type="entry name" value="Zn_ribbon_ACC"/>
    <property type="match status" value="1"/>
</dbReference>
<dbReference type="GO" id="GO:0016743">
    <property type="term" value="F:carboxyl- or carbamoyltransferase activity"/>
    <property type="evidence" value="ECO:0007669"/>
    <property type="project" value="UniProtKB-UniRule"/>
</dbReference>
<keyword evidence="24" id="KW-1185">Reference proteome</keyword>
<evidence type="ECO:0000313" key="23">
    <source>
        <dbReference type="EMBL" id="GLY67822.1"/>
    </source>
</evidence>
<dbReference type="GO" id="GO:0009317">
    <property type="term" value="C:acetyl-CoA carboxylase complex"/>
    <property type="evidence" value="ECO:0007669"/>
    <property type="project" value="InterPro"/>
</dbReference>
<sequence>MTAIRLTSASVRDVGDWQVCPGCRGLLYRKRLERDLGVCAECGYHTQLTARQRIAQLVDAATFVELTHEAIPGDQAGRDPIGFGDRRNYPKSHAAAAEKSGEVEAVVFGTAEIDGFEVVVAAMDFRFMGGSMGSAVGECVAVAAERARRTRTPLLLVTASSGARMQEGCLSLMQLAKTAQAMAGLRQDGVLSICVLTNPTFGGVSASFASLGHIVLAEAGALIGFAGPRVIEQTVRQELPAGFQTAEFLLEHGMVDGVVARPGLRPLVRRLLSVHRPDDRKPRKVSGAPPVRRAKRLGSRDPWEVVRRARHVDRPSTTDYLSLAFDEFCPLNGDRTFGDDPAIVGGPARIAGHRVMVIGHQKGHTTSDRLASNFGMAHPEGYRKAHRLMDYAASLRLPVVCLVDTPGAFPGIEAEQRGQSAAIAECIMRSSTLPVPVISVITGEGGSGGALALATADRVLMLENGFYSVISPEGCAAILWRSAEEAPEAARALRITAPELLGLGIVDAVVPEPEGGAHVTPEVAADNLRKAVAEYLGELADVPTNELLSQRYQRFRAYGKWQASEVRSA</sequence>
<dbReference type="PROSITE" id="PS50989">
    <property type="entry name" value="COA_CT_CTER"/>
    <property type="match status" value="1"/>
</dbReference>
<evidence type="ECO:0000256" key="9">
    <source>
        <dbReference type="ARBA" id="ARBA00022723"/>
    </source>
</evidence>
<dbReference type="GO" id="GO:0005524">
    <property type="term" value="F:ATP binding"/>
    <property type="evidence" value="ECO:0007669"/>
    <property type="project" value="UniProtKB-KW"/>
</dbReference>
<dbReference type="RefSeq" id="WP_285488012.1">
    <property type="nucleotide sequence ID" value="NZ_BSTI01000009.1"/>
</dbReference>
<organism evidence="23 24">
    <name type="scientific">Amycolatopsis taiwanensis</name>
    <dbReference type="NCBI Taxonomy" id="342230"/>
    <lineage>
        <taxon>Bacteria</taxon>
        <taxon>Bacillati</taxon>
        <taxon>Actinomycetota</taxon>
        <taxon>Actinomycetes</taxon>
        <taxon>Pseudonocardiales</taxon>
        <taxon>Pseudonocardiaceae</taxon>
        <taxon>Amycolatopsis</taxon>
    </lineage>
</organism>
<keyword evidence="13 20" id="KW-0862">Zinc</keyword>
<gene>
    <name evidence="19" type="primary">accA</name>
    <name evidence="20" type="synonym">accD</name>
    <name evidence="23" type="ORF">Atai01_44410</name>
</gene>
<comment type="pathway">
    <text evidence="2 19">Lipid metabolism; malonyl-CoA biosynthesis; malonyl-CoA from acetyl-CoA: step 1/1.</text>
</comment>
<dbReference type="GO" id="GO:0008270">
    <property type="term" value="F:zinc ion binding"/>
    <property type="evidence" value="ECO:0007669"/>
    <property type="project" value="UniProtKB-UniRule"/>
</dbReference>
<dbReference type="PRINTS" id="PR01069">
    <property type="entry name" value="ACCCTRFRASEA"/>
</dbReference>
<dbReference type="NCBIfam" id="NF041504">
    <property type="entry name" value="AccA_sub"/>
    <property type="match status" value="1"/>
</dbReference>
<evidence type="ECO:0000256" key="13">
    <source>
        <dbReference type="ARBA" id="ARBA00022833"/>
    </source>
</evidence>
<comment type="subunit">
    <text evidence="5">Acetyl-CoA carboxylase is a heterotetramer composed of biotin carboxyl carrier protein (AccB), biotin carboxylase (AccC) and two subunits of ACCase subunit beta/alpha.</text>
</comment>
<dbReference type="GO" id="GO:0006633">
    <property type="term" value="P:fatty acid biosynthetic process"/>
    <property type="evidence" value="ECO:0007669"/>
    <property type="project" value="UniProtKB-KW"/>
</dbReference>
<name>A0A9W6VHW5_9PSEU</name>
<evidence type="ECO:0000256" key="8">
    <source>
        <dbReference type="ARBA" id="ARBA00022679"/>
    </source>
</evidence>
<feature type="domain" description="CoA carboxyltransferase N-terminal" evidence="21">
    <location>
        <begin position="16"/>
        <end position="290"/>
    </location>
</feature>
<keyword evidence="8 19" id="KW-0808">Transferase</keyword>
<evidence type="ECO:0000259" key="22">
    <source>
        <dbReference type="PROSITE" id="PS50989"/>
    </source>
</evidence>
<feature type="binding site" evidence="20">
    <location>
        <position position="39"/>
    </location>
    <ligand>
        <name>Zn(2+)</name>
        <dbReference type="ChEBI" id="CHEBI:29105"/>
    </ligand>
</feature>
<comment type="similarity">
    <text evidence="20">Belongs to the AccD/PCCB family.</text>
</comment>
<dbReference type="GO" id="GO:0003989">
    <property type="term" value="F:acetyl-CoA carboxylase activity"/>
    <property type="evidence" value="ECO:0007669"/>
    <property type="project" value="InterPro"/>
</dbReference>
<proteinExistence type="inferred from homology"/>
<evidence type="ECO:0000256" key="2">
    <source>
        <dbReference type="ARBA" id="ARBA00004956"/>
    </source>
</evidence>
<comment type="similarity">
    <text evidence="3">In the C-terminal section; belongs to the AccA family.</text>
</comment>
<evidence type="ECO:0000256" key="15">
    <source>
        <dbReference type="ARBA" id="ARBA00023098"/>
    </source>
</evidence>
<dbReference type="InterPro" id="IPR041010">
    <property type="entry name" value="Znf-ACC"/>
</dbReference>
<comment type="similarity">
    <text evidence="19">Belongs to the AccA family.</text>
</comment>
<keyword evidence="12 19" id="KW-0276">Fatty acid metabolism</keyword>
<dbReference type="InterPro" id="IPR029045">
    <property type="entry name" value="ClpP/crotonase-like_dom_sf"/>
</dbReference>
<evidence type="ECO:0000256" key="1">
    <source>
        <dbReference type="ARBA" id="ARBA00004496"/>
    </source>
</evidence>
<evidence type="ECO:0000256" key="6">
    <source>
        <dbReference type="ARBA" id="ARBA00022490"/>
    </source>
</evidence>
<keyword evidence="14 19" id="KW-0067">ATP-binding</keyword>
<keyword evidence="15 19" id="KW-0443">Lipid metabolism</keyword>
<evidence type="ECO:0000256" key="16">
    <source>
        <dbReference type="ARBA" id="ARBA00023160"/>
    </source>
</evidence>
<feature type="zinc finger region" description="C4-type" evidence="20">
    <location>
        <begin position="20"/>
        <end position="42"/>
    </location>
</feature>
<evidence type="ECO:0000256" key="5">
    <source>
        <dbReference type="ARBA" id="ARBA00011664"/>
    </source>
</evidence>
<comment type="function">
    <text evidence="17 20">Component of the acetyl coenzyme A carboxylase (ACC) complex. Biotin carboxylase (BC) catalyzes the carboxylation of biotin on its carrier protein (BCCP) and then the CO(2) group is transferred by the transcarboxylase to acetyl-CoA to form malonyl-CoA.</text>
</comment>
<dbReference type="NCBIfam" id="NF004344">
    <property type="entry name" value="PRK05724.1"/>
    <property type="match status" value="1"/>
</dbReference>